<feature type="chain" id="PRO_5024309735" evidence="10">
    <location>
        <begin position="20"/>
        <end position="1047"/>
    </location>
</feature>
<protein>
    <submittedName>
        <fullName evidence="13">SusC/RagA family TonB-linked outer membrane protein</fullName>
    </submittedName>
</protein>
<dbReference type="SUPFAM" id="SSF56935">
    <property type="entry name" value="Porins"/>
    <property type="match status" value="1"/>
</dbReference>
<evidence type="ECO:0000256" key="8">
    <source>
        <dbReference type="PROSITE-ProRule" id="PRU01360"/>
    </source>
</evidence>
<gene>
    <name evidence="13" type="ORF">E0W69_003430</name>
</gene>
<keyword evidence="4 8" id="KW-0812">Transmembrane</keyword>
<keyword evidence="2 8" id="KW-0813">Transport</keyword>
<evidence type="ECO:0000256" key="5">
    <source>
        <dbReference type="ARBA" id="ARBA00023077"/>
    </source>
</evidence>
<dbReference type="Gene3D" id="2.170.130.10">
    <property type="entry name" value="TonB-dependent receptor, plug domain"/>
    <property type="match status" value="1"/>
</dbReference>
<dbReference type="InterPro" id="IPR000531">
    <property type="entry name" value="Beta-barrel_TonB"/>
</dbReference>
<evidence type="ECO:0000313" key="13">
    <source>
        <dbReference type="EMBL" id="QES87757.1"/>
    </source>
</evidence>
<feature type="domain" description="TonB-dependent receptor plug" evidence="12">
    <location>
        <begin position="117"/>
        <end position="240"/>
    </location>
</feature>
<dbReference type="OrthoDB" id="609136at2"/>
<keyword evidence="7 8" id="KW-0998">Cell outer membrane</keyword>
<dbReference type="PROSITE" id="PS52016">
    <property type="entry name" value="TONB_DEPENDENT_REC_3"/>
    <property type="match status" value="1"/>
</dbReference>
<feature type="domain" description="TonB-dependent receptor-like beta-barrel" evidence="11">
    <location>
        <begin position="437"/>
        <end position="917"/>
    </location>
</feature>
<dbReference type="InterPro" id="IPR037066">
    <property type="entry name" value="Plug_dom_sf"/>
</dbReference>
<evidence type="ECO:0000256" key="6">
    <source>
        <dbReference type="ARBA" id="ARBA00023136"/>
    </source>
</evidence>
<dbReference type="GO" id="GO:0009279">
    <property type="term" value="C:cell outer membrane"/>
    <property type="evidence" value="ECO:0007669"/>
    <property type="project" value="UniProtKB-SubCell"/>
</dbReference>
<dbReference type="InterPro" id="IPR039426">
    <property type="entry name" value="TonB-dep_rcpt-like"/>
</dbReference>
<dbReference type="InterPro" id="IPR008969">
    <property type="entry name" value="CarboxyPept-like_regulatory"/>
</dbReference>
<evidence type="ECO:0000256" key="1">
    <source>
        <dbReference type="ARBA" id="ARBA00004571"/>
    </source>
</evidence>
<keyword evidence="14" id="KW-1185">Reference proteome</keyword>
<evidence type="ECO:0000313" key="14">
    <source>
        <dbReference type="Proteomes" id="UP000292424"/>
    </source>
</evidence>
<keyword evidence="5 9" id="KW-0798">TonB box</keyword>
<dbReference type="InterPro" id="IPR036942">
    <property type="entry name" value="Beta-barrel_TonB_sf"/>
</dbReference>
<organism evidence="13 14">
    <name type="scientific">Rhizosphaericola mali</name>
    <dbReference type="NCBI Taxonomy" id="2545455"/>
    <lineage>
        <taxon>Bacteria</taxon>
        <taxon>Pseudomonadati</taxon>
        <taxon>Bacteroidota</taxon>
        <taxon>Chitinophagia</taxon>
        <taxon>Chitinophagales</taxon>
        <taxon>Chitinophagaceae</taxon>
        <taxon>Rhizosphaericola</taxon>
    </lineage>
</organism>
<evidence type="ECO:0000259" key="12">
    <source>
        <dbReference type="Pfam" id="PF07715"/>
    </source>
</evidence>
<proteinExistence type="inferred from homology"/>
<evidence type="ECO:0000256" key="7">
    <source>
        <dbReference type="ARBA" id="ARBA00023237"/>
    </source>
</evidence>
<accession>A0A5P2FXT8</accession>
<dbReference type="Pfam" id="PF13715">
    <property type="entry name" value="CarbopepD_reg_2"/>
    <property type="match status" value="1"/>
</dbReference>
<dbReference type="Pfam" id="PF00593">
    <property type="entry name" value="TonB_dep_Rec_b-barrel"/>
    <property type="match status" value="1"/>
</dbReference>
<keyword evidence="3 8" id="KW-1134">Transmembrane beta strand</keyword>
<dbReference type="RefSeq" id="WP_131328644.1">
    <property type="nucleotide sequence ID" value="NZ_CP044016.1"/>
</dbReference>
<evidence type="ECO:0000256" key="10">
    <source>
        <dbReference type="SAM" id="SignalP"/>
    </source>
</evidence>
<keyword evidence="6 8" id="KW-0472">Membrane</keyword>
<dbReference type="SUPFAM" id="SSF49464">
    <property type="entry name" value="Carboxypeptidase regulatory domain-like"/>
    <property type="match status" value="1"/>
</dbReference>
<keyword evidence="10" id="KW-0732">Signal</keyword>
<evidence type="ECO:0000256" key="3">
    <source>
        <dbReference type="ARBA" id="ARBA00022452"/>
    </source>
</evidence>
<comment type="subcellular location">
    <subcellularLocation>
        <location evidence="1 8">Cell outer membrane</location>
        <topology evidence="1 8">Multi-pass membrane protein</topology>
    </subcellularLocation>
</comment>
<dbReference type="NCBIfam" id="TIGR04056">
    <property type="entry name" value="OMP_RagA_SusC"/>
    <property type="match status" value="1"/>
</dbReference>
<dbReference type="AlphaFoldDB" id="A0A5P2FXT8"/>
<dbReference type="Pfam" id="PF07715">
    <property type="entry name" value="Plug"/>
    <property type="match status" value="1"/>
</dbReference>
<dbReference type="KEGG" id="arac:E0W69_003430"/>
<feature type="signal peptide" evidence="10">
    <location>
        <begin position="1"/>
        <end position="19"/>
    </location>
</feature>
<dbReference type="NCBIfam" id="TIGR04057">
    <property type="entry name" value="SusC_RagA_signa"/>
    <property type="match status" value="1"/>
</dbReference>
<dbReference type="InterPro" id="IPR023996">
    <property type="entry name" value="TonB-dep_OMP_SusC/RagA"/>
</dbReference>
<name>A0A5P2FXT8_9BACT</name>
<evidence type="ECO:0000256" key="9">
    <source>
        <dbReference type="RuleBase" id="RU003357"/>
    </source>
</evidence>
<dbReference type="Gene3D" id="2.60.40.1120">
    <property type="entry name" value="Carboxypeptidase-like, regulatory domain"/>
    <property type="match status" value="1"/>
</dbReference>
<dbReference type="Gene3D" id="2.40.170.20">
    <property type="entry name" value="TonB-dependent receptor, beta-barrel domain"/>
    <property type="match status" value="1"/>
</dbReference>
<evidence type="ECO:0000256" key="4">
    <source>
        <dbReference type="ARBA" id="ARBA00022692"/>
    </source>
</evidence>
<dbReference type="InterPro" id="IPR023997">
    <property type="entry name" value="TonB-dep_OMP_SusC/RagA_CS"/>
</dbReference>
<dbReference type="EMBL" id="CP044016">
    <property type="protein sequence ID" value="QES87757.1"/>
    <property type="molecule type" value="Genomic_DNA"/>
</dbReference>
<sequence length="1047" mass="116178">MKKKLFLVFCSFSAIVAYAQKNTIKGIVKDSADQHILIGAVVENETTHTKKLTNADGHFLLNGQPGDKLKITFIGYSTKEITIENNQPFYEVYLPTNNESLSDVVVTGAFGLKYSAKEMGVSVATVSGKSVNNTKVINPLQGLQAKVAGLQINMFDASVNPQVRVTLRGARNIDDGKNEPLFVVDGVPLPSITQYNPQSQGSTRDASAITSLNPNDIESITVLKGANAAAVYGSQGVNGVIIVTTKHGSKGAGRINFTHSTTFDKVGWLPKFQEEFGGGWNGVYQPYETRSWGAKYDGSTVNVGPILPDGTQWQLKYSPIKNQKSQFFNTGITNQESLSLSGGDDKSSYYLSGQYADVEGVIPHDNNKKTNFRFSGSRKFGKLLSSYSVSYSQMNVSTTTSEPWNNVRNLPLYIPIKDLKDYKNPTKYYAHPEYYFASNSINPYWGLDNMRQDARQENINGNVSFEYPITSWFKAIYRLGFTSVNSKLHAFNAKVDNSAIPYTYYDADGKLQTLKLTNGTFGPRLSAAGSVQEGTTSDQQLNSDLLLQFTKTFKKFSTRLLLGQNYQDQKSSEGSTSASALNMPEVYNLSNAVGNLSGNFNSYHQRRYSFFGEFMVGYDNYLFLTLNGRQENVSVLSPDNRSYFYPGANLSFVFTNAFPELKNSILSYGKVYGSWSKTANSFVDPYRLQNVYSQVAGFPFGNLNGTQITTTNANPDLKPEFVYSWETGMQLGFWKDRIRFEATYAHADSRDQIMEISSSAASGFLSTFTNAARMRSKSIELNLQADLIRNETWLWTIGANYTHNDNTVVSIAGNEAMINQWKGLYIVPGQRYPTYEMPAYETDPQGRTVVNATTGIPIQSSELKNMGTSQPVHMLGVNTSITYKNITFSALVDARWGSNYYTAAAENTTAQGLAPITSSYDRGKFIYPNSVIKNADGTYSENTTEATSDYNFWNTYKSVLSNNVFNGKYIKLRELNITYSFPAKWLGGQTMIKGVSVSAVARNLINIRAKDNIWGEPENIYQSGVGFSGWRTLPSTRTYGFSVSVNL</sequence>
<comment type="similarity">
    <text evidence="8 9">Belongs to the TonB-dependent receptor family.</text>
</comment>
<dbReference type="Proteomes" id="UP000292424">
    <property type="component" value="Chromosome"/>
</dbReference>
<evidence type="ECO:0000256" key="2">
    <source>
        <dbReference type="ARBA" id="ARBA00022448"/>
    </source>
</evidence>
<dbReference type="InterPro" id="IPR012910">
    <property type="entry name" value="Plug_dom"/>
</dbReference>
<reference evidence="13 14" key="1">
    <citation type="submission" date="2019-09" db="EMBL/GenBank/DDBJ databases">
        <title>Complete genome sequence of Arachidicoccus sp. B3-10 isolated from apple orchard soil.</title>
        <authorList>
            <person name="Kim H.S."/>
            <person name="Han K.-I."/>
            <person name="Suh M.K."/>
            <person name="Lee K.C."/>
            <person name="Eom M.K."/>
            <person name="Kim J.-S."/>
            <person name="Kang S.W."/>
            <person name="Sin Y."/>
            <person name="Lee J.-S."/>
        </authorList>
    </citation>
    <scope>NUCLEOTIDE SEQUENCE [LARGE SCALE GENOMIC DNA]</scope>
    <source>
        <strain evidence="13 14">B3-10</strain>
    </source>
</reference>
<evidence type="ECO:0000259" key="11">
    <source>
        <dbReference type="Pfam" id="PF00593"/>
    </source>
</evidence>